<evidence type="ECO:0000256" key="11">
    <source>
        <dbReference type="ARBA" id="ARBA00029939"/>
    </source>
</evidence>
<accession>X8AR14</accession>
<evidence type="ECO:0000256" key="9">
    <source>
        <dbReference type="ARBA" id="ARBA00023002"/>
    </source>
</evidence>
<dbReference type="Gene3D" id="3.50.50.60">
    <property type="entry name" value="FAD/NAD(P)-binding domain"/>
    <property type="match status" value="1"/>
</dbReference>
<dbReference type="EMBL" id="JAOB01000047">
    <property type="protein sequence ID" value="EUA33483.1"/>
    <property type="molecule type" value="Genomic_DNA"/>
</dbReference>
<dbReference type="SUPFAM" id="SSF51905">
    <property type="entry name" value="FAD/NAD(P)-binding domain"/>
    <property type="match status" value="1"/>
</dbReference>
<evidence type="ECO:0000256" key="12">
    <source>
        <dbReference type="ARBA" id="ARBA00031158"/>
    </source>
</evidence>
<keyword evidence="9" id="KW-0560">Oxidoreductase</keyword>
<keyword evidence="6" id="KW-0285">Flavoprotein</keyword>
<dbReference type="InterPro" id="IPR025700">
    <property type="entry name" value="Lys/Orn_oxygenase"/>
</dbReference>
<dbReference type="PANTHER" id="PTHR42802">
    <property type="entry name" value="MONOOXYGENASE"/>
    <property type="match status" value="1"/>
</dbReference>
<comment type="catalytic activity">
    <reaction evidence="15">
        <text>L-lysine + NADPH + O2 = N(6)-hydroxy-L-lysine + NADP(+) + H2O</text>
        <dbReference type="Rhea" id="RHEA:23228"/>
        <dbReference type="ChEBI" id="CHEBI:15377"/>
        <dbReference type="ChEBI" id="CHEBI:15379"/>
        <dbReference type="ChEBI" id="CHEBI:32551"/>
        <dbReference type="ChEBI" id="CHEBI:57783"/>
        <dbReference type="ChEBI" id="CHEBI:57820"/>
        <dbReference type="ChEBI" id="CHEBI:58349"/>
        <dbReference type="EC" id="1.14.13.59"/>
    </reaction>
</comment>
<reference evidence="16" key="1">
    <citation type="submission" date="2014-01" db="EMBL/GenBank/DDBJ databases">
        <authorList>
            <person name="Brown-Elliot B."/>
            <person name="Wallace R."/>
            <person name="Lenaerts A."/>
            <person name="Ordway D."/>
            <person name="DeGroote M.A."/>
            <person name="Parker T."/>
            <person name="Sizemore C."/>
            <person name="Tallon L.J."/>
            <person name="Sadzewicz L.K."/>
            <person name="Sengamalay N."/>
            <person name="Fraser C.M."/>
            <person name="Hine E."/>
            <person name="Shefchek K.A."/>
            <person name="Das S.P."/>
            <person name="Tettelin H."/>
        </authorList>
    </citation>
    <scope>NUCLEOTIDE SEQUENCE [LARGE SCALE GENOMIC DNA]</scope>
    <source>
        <strain evidence="16">4042</strain>
    </source>
</reference>
<dbReference type="AlphaFoldDB" id="X8AR14"/>
<gene>
    <name evidence="16" type="ORF">I553_7895</name>
</gene>
<evidence type="ECO:0000256" key="13">
    <source>
        <dbReference type="ARBA" id="ARBA00032493"/>
    </source>
</evidence>
<evidence type="ECO:0000256" key="2">
    <source>
        <dbReference type="ARBA" id="ARBA00005102"/>
    </source>
</evidence>
<evidence type="ECO:0000256" key="15">
    <source>
        <dbReference type="ARBA" id="ARBA00048407"/>
    </source>
</evidence>
<dbReference type="GO" id="GO:0006879">
    <property type="term" value="P:intracellular iron ion homeostasis"/>
    <property type="evidence" value="ECO:0007669"/>
    <property type="project" value="TreeGrafter"/>
</dbReference>
<name>X8AR14_MYCXE</name>
<comment type="pathway">
    <text evidence="2">Siderophore biosynthesis; mycobactin biosynthesis.</text>
</comment>
<evidence type="ECO:0000256" key="6">
    <source>
        <dbReference type="ARBA" id="ARBA00022630"/>
    </source>
</evidence>
<keyword evidence="8" id="KW-0521">NADP</keyword>
<dbReference type="PATRIC" id="fig|1299334.3.peg.5271"/>
<comment type="cofactor">
    <cofactor evidence="1">
        <name>FAD</name>
        <dbReference type="ChEBI" id="CHEBI:57692"/>
    </cofactor>
</comment>
<evidence type="ECO:0000256" key="1">
    <source>
        <dbReference type="ARBA" id="ARBA00001974"/>
    </source>
</evidence>
<keyword evidence="10 16" id="KW-0503">Monooxygenase</keyword>
<dbReference type="Pfam" id="PF13434">
    <property type="entry name" value="Lys_Orn_oxgnase"/>
    <property type="match status" value="1"/>
</dbReference>
<keyword evidence="7" id="KW-0274">FAD</keyword>
<dbReference type="PANTHER" id="PTHR42802:SF1">
    <property type="entry name" value="L-ORNITHINE N(5)-MONOOXYGENASE"/>
    <property type="match status" value="1"/>
</dbReference>
<proteinExistence type="inferred from homology"/>
<comment type="similarity">
    <text evidence="3">Belongs to the lysine N(6)-hydroxylase/L-ornithine N(5)-oxygenase family.</text>
</comment>
<evidence type="ECO:0000256" key="14">
    <source>
        <dbReference type="ARBA" id="ARBA00032738"/>
    </source>
</evidence>
<evidence type="ECO:0000256" key="10">
    <source>
        <dbReference type="ARBA" id="ARBA00023033"/>
    </source>
</evidence>
<dbReference type="GO" id="GO:0047091">
    <property type="term" value="F:L-lysine 6-monooxygenase (NADPH) activity"/>
    <property type="evidence" value="ECO:0007669"/>
    <property type="project" value="UniProtKB-EC"/>
</dbReference>
<evidence type="ECO:0000256" key="7">
    <source>
        <dbReference type="ARBA" id="ARBA00022827"/>
    </source>
</evidence>
<evidence type="ECO:0000256" key="3">
    <source>
        <dbReference type="ARBA" id="ARBA00007588"/>
    </source>
</evidence>
<comment type="caution">
    <text evidence="16">The sequence shown here is derived from an EMBL/GenBank/DDBJ whole genome shotgun (WGS) entry which is preliminary data.</text>
</comment>
<sequence length="206" mass="23674">MVHSSAFLPNFPNRFNEPDKAYRFAVVGNGQSAAEIAEYLLSHYRRATTHLFISDHTLRATDHSPFINEHFFSVKAAEFYDYPPAKRAALRNELRLTNYGVVDADVLQKLYQIAYLDEVRGCRRLFLHGESRLSRVEEIDGRVVARFEDRFSGESHEFDFDGAVLATGYDRVLDAEIFREVLPHVLRDESGEISLSRSCRVNTGRR</sequence>
<evidence type="ECO:0000256" key="8">
    <source>
        <dbReference type="ARBA" id="ARBA00022857"/>
    </source>
</evidence>
<organism evidence="16">
    <name type="scientific">Mycobacterium xenopi 4042</name>
    <dbReference type="NCBI Taxonomy" id="1299334"/>
    <lineage>
        <taxon>Bacteria</taxon>
        <taxon>Bacillati</taxon>
        <taxon>Actinomycetota</taxon>
        <taxon>Actinomycetes</taxon>
        <taxon>Mycobacteriales</taxon>
        <taxon>Mycobacteriaceae</taxon>
        <taxon>Mycobacterium</taxon>
    </lineage>
</organism>
<dbReference type="EC" id="1.14.13.59" evidence="4"/>
<protein>
    <recommendedName>
        <fullName evidence="5">L-lysine N6-monooxygenase MbtG</fullName>
        <ecNumber evidence="4">1.14.13.59</ecNumber>
    </recommendedName>
    <alternativeName>
        <fullName evidence="14">Lysine 6-N-hydroxylase</fullName>
    </alternativeName>
    <alternativeName>
        <fullName evidence="13">Lysine N6-hydroxylase</fullName>
    </alternativeName>
    <alternativeName>
        <fullName evidence="11">Lysine-N-oxygenase</fullName>
    </alternativeName>
    <alternativeName>
        <fullName evidence="12">Mycobactin synthase protein G</fullName>
    </alternativeName>
</protein>
<dbReference type="InterPro" id="IPR036188">
    <property type="entry name" value="FAD/NAD-bd_sf"/>
</dbReference>
<evidence type="ECO:0000256" key="5">
    <source>
        <dbReference type="ARBA" id="ARBA00016406"/>
    </source>
</evidence>
<evidence type="ECO:0000256" key="4">
    <source>
        <dbReference type="ARBA" id="ARBA00013076"/>
    </source>
</evidence>
<evidence type="ECO:0000313" key="16">
    <source>
        <dbReference type="EMBL" id="EUA33483.1"/>
    </source>
</evidence>